<dbReference type="Gene3D" id="3.90.550.10">
    <property type="entry name" value="Spore Coat Polysaccharide Biosynthesis Protein SpsA, Chain A"/>
    <property type="match status" value="1"/>
</dbReference>
<evidence type="ECO:0008006" key="7">
    <source>
        <dbReference type="Google" id="ProtNLM"/>
    </source>
</evidence>
<dbReference type="Proteomes" id="UP001049176">
    <property type="component" value="Chromosome 5"/>
</dbReference>
<dbReference type="SUPFAM" id="SSF53448">
    <property type="entry name" value="Nucleotide-diphospho-sugar transferases"/>
    <property type="match status" value="1"/>
</dbReference>
<keyword evidence="4" id="KW-0479">Metal-binding</keyword>
<sequence>MPTAVAVISEIEATAGKWMSFYIVDCGLSFNDKETMKEVFPPSNRRVTISFIELPDGSDGSKGRQDPSWAKIDALGHLPIEWVLLLDSDILVCHDLGELWNLDLQGKPFAAARDVGFPMGHEGVQRGGPYFNAGVMLIDLAKFRTRLDSLVEVVGERPQTAYKDQDALDDFFHGEWQEIGVEWNATGLGTYAKMHAADRAAVWPNGELDKLKRSAKIVHFTGPVHPSLSRVLDEYNQPWTSKPWGYAGAPGHPFASDWFCSTWENGVERLGRVQ</sequence>
<accession>A0A9P7S070</accession>
<evidence type="ECO:0000256" key="1">
    <source>
        <dbReference type="ARBA" id="ARBA00006351"/>
    </source>
</evidence>
<evidence type="ECO:0000313" key="5">
    <source>
        <dbReference type="EMBL" id="KAG7093039.1"/>
    </source>
</evidence>
<dbReference type="PANTHER" id="PTHR13778">
    <property type="entry name" value="GLYCOSYLTRANSFERASE 8 DOMAIN-CONTAINING PROTEIN"/>
    <property type="match status" value="1"/>
</dbReference>
<dbReference type="GeneID" id="66078409"/>
<evidence type="ECO:0000256" key="4">
    <source>
        <dbReference type="ARBA" id="ARBA00022723"/>
    </source>
</evidence>
<comment type="similarity">
    <text evidence="1">Belongs to the glycosyltransferase 8 family.</text>
</comment>
<keyword evidence="3" id="KW-0808">Transferase</keyword>
<dbReference type="InterPro" id="IPR050748">
    <property type="entry name" value="Glycosyltrans_8_dom-fam"/>
</dbReference>
<dbReference type="InterPro" id="IPR029044">
    <property type="entry name" value="Nucleotide-diphossugar_trans"/>
</dbReference>
<reference evidence="5" key="1">
    <citation type="journal article" date="2021" name="Genome Biol. Evol.">
        <title>The assembled and annotated genome of the fairy-ring fungus Marasmius oreades.</title>
        <authorList>
            <person name="Hiltunen M."/>
            <person name="Ament-Velasquez S.L."/>
            <person name="Johannesson H."/>
        </authorList>
    </citation>
    <scope>NUCLEOTIDE SEQUENCE</scope>
    <source>
        <strain evidence="5">03SP1</strain>
    </source>
</reference>
<dbReference type="RefSeq" id="XP_043009509.1">
    <property type="nucleotide sequence ID" value="XM_043154219.1"/>
</dbReference>
<protein>
    <recommendedName>
        <fullName evidence="7">Glycosyltransferase family 8 protein</fullName>
    </recommendedName>
</protein>
<name>A0A9P7S070_9AGAR</name>
<dbReference type="InterPro" id="IPR002495">
    <property type="entry name" value="Glyco_trans_8"/>
</dbReference>
<keyword evidence="2" id="KW-0328">Glycosyltransferase</keyword>
<gene>
    <name evidence="5" type="ORF">E1B28_009333</name>
</gene>
<evidence type="ECO:0000256" key="3">
    <source>
        <dbReference type="ARBA" id="ARBA00022679"/>
    </source>
</evidence>
<dbReference type="GO" id="GO:0046872">
    <property type="term" value="F:metal ion binding"/>
    <property type="evidence" value="ECO:0007669"/>
    <property type="project" value="UniProtKB-KW"/>
</dbReference>
<dbReference type="KEGG" id="more:E1B28_009333"/>
<organism evidence="5 6">
    <name type="scientific">Marasmius oreades</name>
    <name type="common">fairy-ring Marasmius</name>
    <dbReference type="NCBI Taxonomy" id="181124"/>
    <lineage>
        <taxon>Eukaryota</taxon>
        <taxon>Fungi</taxon>
        <taxon>Dikarya</taxon>
        <taxon>Basidiomycota</taxon>
        <taxon>Agaricomycotina</taxon>
        <taxon>Agaricomycetes</taxon>
        <taxon>Agaricomycetidae</taxon>
        <taxon>Agaricales</taxon>
        <taxon>Marasmiineae</taxon>
        <taxon>Marasmiaceae</taxon>
        <taxon>Marasmius</taxon>
    </lineage>
</organism>
<dbReference type="AlphaFoldDB" id="A0A9P7S070"/>
<evidence type="ECO:0000256" key="2">
    <source>
        <dbReference type="ARBA" id="ARBA00022676"/>
    </source>
</evidence>
<dbReference type="PANTHER" id="PTHR13778:SF47">
    <property type="entry name" value="LIPOPOLYSACCHARIDE 1,3-GALACTOSYLTRANSFERASE"/>
    <property type="match status" value="1"/>
</dbReference>
<comment type="caution">
    <text evidence="5">The sequence shown here is derived from an EMBL/GenBank/DDBJ whole genome shotgun (WGS) entry which is preliminary data.</text>
</comment>
<dbReference type="EMBL" id="CM032185">
    <property type="protein sequence ID" value="KAG7093039.1"/>
    <property type="molecule type" value="Genomic_DNA"/>
</dbReference>
<dbReference type="Pfam" id="PF01501">
    <property type="entry name" value="Glyco_transf_8"/>
    <property type="match status" value="1"/>
</dbReference>
<evidence type="ECO:0000313" key="6">
    <source>
        <dbReference type="Proteomes" id="UP001049176"/>
    </source>
</evidence>
<keyword evidence="6" id="KW-1185">Reference proteome</keyword>
<dbReference type="GO" id="GO:0016757">
    <property type="term" value="F:glycosyltransferase activity"/>
    <property type="evidence" value="ECO:0007669"/>
    <property type="project" value="UniProtKB-KW"/>
</dbReference>
<proteinExistence type="inferred from homology"/>
<dbReference type="OrthoDB" id="2014201at2759"/>